<evidence type="ECO:0000313" key="2">
    <source>
        <dbReference type="Proteomes" id="UP001230005"/>
    </source>
</evidence>
<evidence type="ECO:0008006" key="3">
    <source>
        <dbReference type="Google" id="ProtNLM"/>
    </source>
</evidence>
<sequence>MEMTLGYLRESLSNYLEENEVCERLYQRLEKNNYKNEGEFVRDLTLQEIEVLNSIMKKEIDYAKQEQDDKRARELNEVYELLF</sequence>
<keyword evidence="2" id="KW-1185">Reference proteome</keyword>
<dbReference type="Pfam" id="PF17334">
    <property type="entry name" value="CsgA"/>
    <property type="match status" value="1"/>
</dbReference>
<evidence type="ECO:0000313" key="1">
    <source>
        <dbReference type="EMBL" id="MDQ0254657.1"/>
    </source>
</evidence>
<organism evidence="1 2">
    <name type="scientific">Evansella vedderi</name>
    <dbReference type="NCBI Taxonomy" id="38282"/>
    <lineage>
        <taxon>Bacteria</taxon>
        <taxon>Bacillati</taxon>
        <taxon>Bacillota</taxon>
        <taxon>Bacilli</taxon>
        <taxon>Bacillales</taxon>
        <taxon>Bacillaceae</taxon>
        <taxon>Evansella</taxon>
    </lineage>
</organism>
<name>A0ABT9ZTT8_9BACI</name>
<dbReference type="RefSeq" id="WP_307324925.1">
    <property type="nucleotide sequence ID" value="NZ_JAUSUG010000007.1"/>
</dbReference>
<proteinExistence type="predicted"/>
<dbReference type="EMBL" id="JAUSUG010000007">
    <property type="protein sequence ID" value="MDQ0254657.1"/>
    <property type="molecule type" value="Genomic_DNA"/>
</dbReference>
<dbReference type="Proteomes" id="UP001230005">
    <property type="component" value="Unassembled WGS sequence"/>
</dbReference>
<comment type="caution">
    <text evidence="1">The sequence shown here is derived from an EMBL/GenBank/DDBJ whole genome shotgun (WGS) entry which is preliminary data.</text>
</comment>
<gene>
    <name evidence="1" type="ORF">J2S74_002036</name>
</gene>
<reference evidence="1 2" key="1">
    <citation type="submission" date="2023-07" db="EMBL/GenBank/DDBJ databases">
        <title>Genomic Encyclopedia of Type Strains, Phase IV (KMG-IV): sequencing the most valuable type-strain genomes for metagenomic binning, comparative biology and taxonomic classification.</title>
        <authorList>
            <person name="Goeker M."/>
        </authorList>
    </citation>
    <scope>NUCLEOTIDE SEQUENCE [LARGE SCALE GENOMIC DNA]</scope>
    <source>
        <strain evidence="1 2">DSM 9768</strain>
    </source>
</reference>
<accession>A0ABT9ZTT8</accession>
<protein>
    <recommendedName>
        <fullName evidence="3">Sporulation protein</fullName>
    </recommendedName>
</protein>
<dbReference type="InterPro" id="IPR020255">
    <property type="entry name" value="CsgA"/>
</dbReference>